<evidence type="ECO:0000313" key="2">
    <source>
        <dbReference type="Proteomes" id="UP000004310"/>
    </source>
</evidence>
<keyword evidence="2" id="KW-1185">Reference proteome</keyword>
<reference evidence="1 2" key="1">
    <citation type="journal article" date="2010" name="J. Bacteriol.">
        <title>Genome sequence of Fulvimarina pelagi HTCC2506T, a Mn(II)-oxidizing alphaproteobacterium possessing an aerobic anoxygenic photosynthetic gene cluster and Xanthorhodopsin.</title>
        <authorList>
            <person name="Kang I."/>
            <person name="Oh H.M."/>
            <person name="Lim S.I."/>
            <person name="Ferriera S."/>
            <person name="Giovannoni S.J."/>
            <person name="Cho J.C."/>
        </authorList>
    </citation>
    <scope>NUCLEOTIDE SEQUENCE [LARGE SCALE GENOMIC DNA]</scope>
    <source>
        <strain evidence="1 2">HTCC2506</strain>
    </source>
</reference>
<dbReference type="AlphaFoldDB" id="Q0G5A6"/>
<dbReference type="HOGENOM" id="CLU_3184029_0_0_5"/>
<dbReference type="EMBL" id="AATP01000001">
    <property type="protein sequence ID" value="EAU43158.1"/>
    <property type="molecule type" value="Genomic_DNA"/>
</dbReference>
<protein>
    <submittedName>
        <fullName evidence="1">Uncharacterized protein</fullName>
    </submittedName>
</protein>
<evidence type="ECO:0000313" key="1">
    <source>
        <dbReference type="EMBL" id="EAU43158.1"/>
    </source>
</evidence>
<comment type="caution">
    <text evidence="1">The sequence shown here is derived from an EMBL/GenBank/DDBJ whole genome shotgun (WGS) entry which is preliminary data.</text>
</comment>
<dbReference type="Proteomes" id="UP000004310">
    <property type="component" value="Unassembled WGS sequence"/>
</dbReference>
<name>Q0G5A6_9HYPH</name>
<proteinExistence type="predicted"/>
<organism evidence="1 2">
    <name type="scientific">Fulvimarina pelagi HTCC2506</name>
    <dbReference type="NCBI Taxonomy" id="314231"/>
    <lineage>
        <taxon>Bacteria</taxon>
        <taxon>Pseudomonadati</taxon>
        <taxon>Pseudomonadota</taxon>
        <taxon>Alphaproteobacteria</taxon>
        <taxon>Hyphomicrobiales</taxon>
        <taxon>Aurantimonadaceae</taxon>
        <taxon>Fulvimarina</taxon>
    </lineage>
</organism>
<gene>
    <name evidence="1" type="ORF">FP2506_09951</name>
</gene>
<sequence>MGTSAFFAFLFLGSDVFASTMGDAFRLPFRGNETYAGLRKPDIEDC</sequence>
<accession>Q0G5A6</accession>